<evidence type="ECO:0000256" key="4">
    <source>
        <dbReference type="ARBA" id="ARBA00013043"/>
    </source>
</evidence>
<dbReference type="GO" id="GO:0004150">
    <property type="term" value="F:dihydroneopterin aldolase activity"/>
    <property type="evidence" value="ECO:0007669"/>
    <property type="project" value="UniProtKB-EC"/>
</dbReference>
<dbReference type="OrthoDB" id="5425486at2759"/>
<gene>
    <name evidence="9" type="ORF">BOTBODRAFT_607235</name>
</gene>
<proteinExistence type="inferred from homology"/>
<evidence type="ECO:0000259" key="8">
    <source>
        <dbReference type="SMART" id="SM00905"/>
    </source>
</evidence>
<evidence type="ECO:0000256" key="5">
    <source>
        <dbReference type="ARBA" id="ARBA00022909"/>
    </source>
</evidence>
<comment type="catalytic activity">
    <reaction evidence="1">
        <text>7,8-dihydroneopterin = 6-hydroxymethyl-7,8-dihydropterin + glycolaldehyde</text>
        <dbReference type="Rhea" id="RHEA:10540"/>
        <dbReference type="ChEBI" id="CHEBI:17001"/>
        <dbReference type="ChEBI" id="CHEBI:17071"/>
        <dbReference type="ChEBI" id="CHEBI:44841"/>
        <dbReference type="EC" id="4.1.2.25"/>
    </reaction>
</comment>
<keyword evidence="10" id="KW-1185">Reference proteome</keyword>
<dbReference type="EMBL" id="KL198105">
    <property type="protein sequence ID" value="KDQ07516.1"/>
    <property type="molecule type" value="Genomic_DNA"/>
</dbReference>
<evidence type="ECO:0000256" key="6">
    <source>
        <dbReference type="ARBA" id="ARBA00023239"/>
    </source>
</evidence>
<protein>
    <recommendedName>
        <fullName evidence="4">dihydroneopterin aldolase</fullName>
        <ecNumber evidence="4">4.1.2.25</ecNumber>
    </recommendedName>
    <alternativeName>
        <fullName evidence="7">7,8-dihydroneopterin aldolase</fullName>
    </alternativeName>
</protein>
<dbReference type="SMART" id="SM00905">
    <property type="entry name" value="FolB"/>
    <property type="match status" value="1"/>
</dbReference>
<comment type="similarity">
    <text evidence="3">Belongs to the DHNA family.</text>
</comment>
<dbReference type="Proteomes" id="UP000027195">
    <property type="component" value="Unassembled WGS sequence"/>
</dbReference>
<dbReference type="EC" id="4.1.2.25" evidence="4"/>
<organism evidence="9 10">
    <name type="scientific">Botryobasidium botryosum (strain FD-172 SS1)</name>
    <dbReference type="NCBI Taxonomy" id="930990"/>
    <lineage>
        <taxon>Eukaryota</taxon>
        <taxon>Fungi</taxon>
        <taxon>Dikarya</taxon>
        <taxon>Basidiomycota</taxon>
        <taxon>Agaricomycotina</taxon>
        <taxon>Agaricomycetes</taxon>
        <taxon>Cantharellales</taxon>
        <taxon>Botryobasidiaceae</taxon>
        <taxon>Botryobasidium</taxon>
    </lineage>
</organism>
<keyword evidence="6" id="KW-0456">Lyase</keyword>
<dbReference type="InParanoid" id="A0A067M7F8"/>
<dbReference type="GO" id="GO:0046656">
    <property type="term" value="P:folic acid biosynthetic process"/>
    <property type="evidence" value="ECO:0007669"/>
    <property type="project" value="UniProtKB-KW"/>
</dbReference>
<dbReference type="AlphaFoldDB" id="A0A067M7F8"/>
<dbReference type="PANTHER" id="PTHR42844">
    <property type="entry name" value="DIHYDRONEOPTERIN ALDOLASE 1-RELATED"/>
    <property type="match status" value="1"/>
</dbReference>
<dbReference type="Pfam" id="PF02152">
    <property type="entry name" value="FolB"/>
    <property type="match status" value="1"/>
</dbReference>
<dbReference type="NCBIfam" id="TIGR00526">
    <property type="entry name" value="folB_dom"/>
    <property type="match status" value="1"/>
</dbReference>
<dbReference type="PANTHER" id="PTHR42844:SF1">
    <property type="entry name" value="DIHYDRONEOPTERIN ALDOLASE 1-RELATED"/>
    <property type="match status" value="1"/>
</dbReference>
<evidence type="ECO:0000313" key="10">
    <source>
        <dbReference type="Proteomes" id="UP000027195"/>
    </source>
</evidence>
<comment type="pathway">
    <text evidence="2">Cofactor biosynthesis; tetrahydrofolate biosynthesis; 2-amino-4-hydroxy-6-hydroxymethyl-7,8-dihydropteridine diphosphate from 7,8-dihydroneopterin triphosphate: step 3/4.</text>
</comment>
<feature type="domain" description="Dihydroneopterin aldolase/epimerase" evidence="8">
    <location>
        <begin position="11"/>
        <end position="127"/>
    </location>
</feature>
<dbReference type="Gene3D" id="3.30.1130.10">
    <property type="match status" value="2"/>
</dbReference>
<evidence type="ECO:0000256" key="1">
    <source>
        <dbReference type="ARBA" id="ARBA00001353"/>
    </source>
</evidence>
<dbReference type="InterPro" id="IPR006156">
    <property type="entry name" value="Dihydroneopterin_aldolase"/>
</dbReference>
<dbReference type="GO" id="GO:0005737">
    <property type="term" value="C:cytoplasm"/>
    <property type="evidence" value="ECO:0007669"/>
    <property type="project" value="TreeGrafter"/>
</dbReference>
<name>A0A067M7F8_BOTB1</name>
<reference evidence="10" key="1">
    <citation type="journal article" date="2014" name="Proc. Natl. Acad. Sci. U.S.A.">
        <title>Extensive sampling of basidiomycete genomes demonstrates inadequacy of the white-rot/brown-rot paradigm for wood decay fungi.</title>
        <authorList>
            <person name="Riley R."/>
            <person name="Salamov A.A."/>
            <person name="Brown D.W."/>
            <person name="Nagy L.G."/>
            <person name="Floudas D."/>
            <person name="Held B.W."/>
            <person name="Levasseur A."/>
            <person name="Lombard V."/>
            <person name="Morin E."/>
            <person name="Otillar R."/>
            <person name="Lindquist E.A."/>
            <person name="Sun H."/>
            <person name="LaButti K.M."/>
            <person name="Schmutz J."/>
            <person name="Jabbour D."/>
            <person name="Luo H."/>
            <person name="Baker S.E."/>
            <person name="Pisabarro A.G."/>
            <person name="Walton J.D."/>
            <person name="Blanchette R.A."/>
            <person name="Henrissat B."/>
            <person name="Martin F."/>
            <person name="Cullen D."/>
            <person name="Hibbett D.S."/>
            <person name="Grigoriev I.V."/>
        </authorList>
    </citation>
    <scope>NUCLEOTIDE SEQUENCE [LARGE SCALE GENOMIC DNA]</scope>
    <source>
        <strain evidence="10">FD-172 SS1</strain>
    </source>
</reference>
<evidence type="ECO:0000256" key="2">
    <source>
        <dbReference type="ARBA" id="ARBA00005013"/>
    </source>
</evidence>
<dbReference type="InterPro" id="IPR006157">
    <property type="entry name" value="FolB_dom"/>
</dbReference>
<evidence type="ECO:0000256" key="3">
    <source>
        <dbReference type="ARBA" id="ARBA00005708"/>
    </source>
</evidence>
<dbReference type="HOGENOM" id="CLU_062068_1_0_1"/>
<evidence type="ECO:0000256" key="7">
    <source>
        <dbReference type="ARBA" id="ARBA00032903"/>
    </source>
</evidence>
<accession>A0A067M7F8</accession>
<dbReference type="STRING" id="930990.A0A067M7F8"/>
<sequence>MSQSALSPDHIHVSKLALQIPVGTSRWLKPSAETSPQPIVVSVSIPVSLRRAGVSDSVGDTLNYGTVCKAITKATKRPGGFSCAEELAECIADASFATFDAVYEMIVRVEKPHGLLHADCAGVEIVRRRGASSGADKLFVENLAVGCIIGIHPWERTNTQIVRLYLEMECAGGVNQWKSAPGSAGFDHHGAASAVYDVRILPLLSLLLF</sequence>
<dbReference type="SUPFAM" id="SSF55620">
    <property type="entry name" value="Tetrahydrobiopterin biosynthesis enzymes-like"/>
    <property type="match status" value="2"/>
</dbReference>
<keyword evidence="5" id="KW-0289">Folate biosynthesis</keyword>
<dbReference type="InterPro" id="IPR043133">
    <property type="entry name" value="GTP-CH-I_C/QueF"/>
</dbReference>
<evidence type="ECO:0000313" key="9">
    <source>
        <dbReference type="EMBL" id="KDQ07516.1"/>
    </source>
</evidence>